<feature type="region of interest" description="Disordered" evidence="1">
    <location>
        <begin position="1"/>
        <end position="22"/>
    </location>
</feature>
<reference evidence="3 4" key="1">
    <citation type="submission" date="2018-05" db="EMBL/GenBank/DDBJ databases">
        <title>Micromonosporas from Atacama Desert.</title>
        <authorList>
            <person name="Carro L."/>
            <person name="Golinska P."/>
            <person name="Klenk H.-P."/>
            <person name="Goodfellow M."/>
        </authorList>
    </citation>
    <scope>NUCLEOTIDE SEQUENCE [LARGE SCALE GENOMIC DNA]</scope>
    <source>
        <strain evidence="3 4">4G51</strain>
    </source>
</reference>
<keyword evidence="2" id="KW-1133">Transmembrane helix</keyword>
<evidence type="ECO:0000313" key="4">
    <source>
        <dbReference type="Proteomes" id="UP000246050"/>
    </source>
</evidence>
<keyword evidence="2" id="KW-0812">Transmembrane</keyword>
<name>A0A317DM69_9ACTN</name>
<keyword evidence="2" id="KW-0472">Membrane</keyword>
<gene>
    <name evidence="3" type="ORF">DKT69_08680</name>
</gene>
<dbReference type="AlphaFoldDB" id="A0A317DM69"/>
<comment type="caution">
    <text evidence="3">The sequence shown here is derived from an EMBL/GenBank/DDBJ whole genome shotgun (WGS) entry which is preliminary data.</text>
</comment>
<sequence>MSLTRTPSTGPSDPDAVPGGPLGRPRRPASVMAAVVLLAVVVLGILAYVAIELEDAVRLSQDVAEAEARVPDLPDSGPGLYWTFTYAFITLLVAGAAVLAVLTLLSWLGYGWARVLTVLAALGSAAGGAFFVGGTALIVSEDRGGHGIDSSSFGAALSSLHTMSRPGWVLPVLGVDAVVLPLAAVAALVCLVLPASHGFYRQARAARRAPVGQVRPR</sequence>
<proteinExistence type="predicted"/>
<dbReference type="RefSeq" id="WP_109801060.1">
    <property type="nucleotide sequence ID" value="NZ_QGKS01000166.1"/>
</dbReference>
<feature type="transmembrane region" description="Helical" evidence="2">
    <location>
        <begin position="31"/>
        <end position="51"/>
    </location>
</feature>
<feature type="compositionally biased region" description="Polar residues" evidence="1">
    <location>
        <begin position="1"/>
        <end position="11"/>
    </location>
</feature>
<feature type="transmembrane region" description="Helical" evidence="2">
    <location>
        <begin position="168"/>
        <end position="194"/>
    </location>
</feature>
<protein>
    <submittedName>
        <fullName evidence="3">Uncharacterized protein</fullName>
    </submittedName>
</protein>
<dbReference type="EMBL" id="QGKS01000166">
    <property type="protein sequence ID" value="PWR15889.1"/>
    <property type="molecule type" value="Genomic_DNA"/>
</dbReference>
<organism evidence="3 4">
    <name type="scientific">Micromonospora sicca</name>
    <dbReference type="NCBI Taxonomy" id="2202420"/>
    <lineage>
        <taxon>Bacteria</taxon>
        <taxon>Bacillati</taxon>
        <taxon>Actinomycetota</taxon>
        <taxon>Actinomycetes</taxon>
        <taxon>Micromonosporales</taxon>
        <taxon>Micromonosporaceae</taxon>
        <taxon>Micromonospora</taxon>
    </lineage>
</organism>
<feature type="transmembrane region" description="Helical" evidence="2">
    <location>
        <begin position="115"/>
        <end position="139"/>
    </location>
</feature>
<evidence type="ECO:0000256" key="1">
    <source>
        <dbReference type="SAM" id="MobiDB-lite"/>
    </source>
</evidence>
<dbReference type="Proteomes" id="UP000246050">
    <property type="component" value="Unassembled WGS sequence"/>
</dbReference>
<evidence type="ECO:0000313" key="3">
    <source>
        <dbReference type="EMBL" id="PWR15889.1"/>
    </source>
</evidence>
<accession>A0A317DM69</accession>
<feature type="transmembrane region" description="Helical" evidence="2">
    <location>
        <begin position="80"/>
        <end position="108"/>
    </location>
</feature>
<evidence type="ECO:0000256" key="2">
    <source>
        <dbReference type="SAM" id="Phobius"/>
    </source>
</evidence>